<proteinExistence type="predicted"/>
<dbReference type="AlphaFoldDB" id="A0A2N9GC35"/>
<protein>
    <recommendedName>
        <fullName evidence="1">KIB1-4 beta-propeller domain-containing protein</fullName>
    </recommendedName>
</protein>
<evidence type="ECO:0000313" key="2">
    <source>
        <dbReference type="EMBL" id="SPC96811.1"/>
    </source>
</evidence>
<dbReference type="SUPFAM" id="SSF81383">
    <property type="entry name" value="F-box domain"/>
    <property type="match status" value="1"/>
</dbReference>
<dbReference type="PANTHER" id="PTHR44259">
    <property type="entry name" value="OS07G0183000 PROTEIN-RELATED"/>
    <property type="match status" value="1"/>
</dbReference>
<dbReference type="PANTHER" id="PTHR44259:SF93">
    <property type="entry name" value="PROTEIN, PUTATIVE (DUF295)-RELATED"/>
    <property type="match status" value="1"/>
</dbReference>
<evidence type="ECO:0000259" key="1">
    <source>
        <dbReference type="Pfam" id="PF03478"/>
    </source>
</evidence>
<dbReference type="EMBL" id="OIVN01001704">
    <property type="protein sequence ID" value="SPC96811.1"/>
    <property type="molecule type" value="Genomic_DNA"/>
</dbReference>
<dbReference type="InterPro" id="IPR005174">
    <property type="entry name" value="KIB1-4_b-propeller"/>
</dbReference>
<sequence>MALSSSESDWAWLPKNLLDSILDKVSSSPFDIIRFGVVCKPWHTVAMDYIHEKRRLMGQGNQVPMLLIPTKYKSKKARSLYSITEQKIYHCKLRMPYNKRCCGSSFGWLSIVTDTFSITLFNPFKNMKIHLPQLIIKLNESRHKSYQYSVHKVALSSDPALTPTGCHVVAVYGTYNKLAFMQLGAESWTYVDEQLNILFSDVLFLKDQVLALGHHSGLVSIDVNSNEIKILVPNDLEYAIQTYLVETCSGDLLLVLVERVEVKNIGDNVLFLGDNDSISVLASKFPGCQPNSIYYTDDYIDTKPYYPNWAVDMGIYNLEDGSILQHYKPNPSNRRMPPPIWIMLRL</sequence>
<name>A0A2N9GC35_FAGSY</name>
<dbReference type="InterPro" id="IPR050942">
    <property type="entry name" value="F-box_BR-signaling"/>
</dbReference>
<organism evidence="2">
    <name type="scientific">Fagus sylvatica</name>
    <name type="common">Beechnut</name>
    <dbReference type="NCBI Taxonomy" id="28930"/>
    <lineage>
        <taxon>Eukaryota</taxon>
        <taxon>Viridiplantae</taxon>
        <taxon>Streptophyta</taxon>
        <taxon>Embryophyta</taxon>
        <taxon>Tracheophyta</taxon>
        <taxon>Spermatophyta</taxon>
        <taxon>Magnoliopsida</taxon>
        <taxon>eudicotyledons</taxon>
        <taxon>Gunneridae</taxon>
        <taxon>Pentapetalae</taxon>
        <taxon>rosids</taxon>
        <taxon>fabids</taxon>
        <taxon>Fagales</taxon>
        <taxon>Fagaceae</taxon>
        <taxon>Fagus</taxon>
    </lineage>
</organism>
<feature type="domain" description="KIB1-4 beta-propeller" evidence="1">
    <location>
        <begin position="80"/>
        <end position="317"/>
    </location>
</feature>
<accession>A0A2N9GC35</accession>
<dbReference type="InterPro" id="IPR036047">
    <property type="entry name" value="F-box-like_dom_sf"/>
</dbReference>
<reference evidence="2" key="1">
    <citation type="submission" date="2018-02" db="EMBL/GenBank/DDBJ databases">
        <authorList>
            <person name="Cohen D.B."/>
            <person name="Kent A.D."/>
        </authorList>
    </citation>
    <scope>NUCLEOTIDE SEQUENCE</scope>
</reference>
<dbReference type="Pfam" id="PF03478">
    <property type="entry name" value="Beta-prop_KIB1-4"/>
    <property type="match status" value="1"/>
</dbReference>
<gene>
    <name evidence="2" type="ORF">FSB_LOCUS24693</name>
</gene>